<dbReference type="PANTHER" id="PTHR13847">
    <property type="entry name" value="SARCOSINE DEHYDROGENASE-RELATED"/>
    <property type="match status" value="1"/>
</dbReference>
<accession>A0ABP4TNC9</accession>
<dbReference type="InterPro" id="IPR006076">
    <property type="entry name" value="FAD-dep_OxRdtase"/>
</dbReference>
<dbReference type="PANTHER" id="PTHR13847:SF287">
    <property type="entry name" value="FAD-DEPENDENT OXIDOREDUCTASE DOMAIN-CONTAINING PROTEIN 1"/>
    <property type="match status" value="1"/>
</dbReference>
<dbReference type="RefSeq" id="WP_346114559.1">
    <property type="nucleotide sequence ID" value="NZ_BAAAMU010000170.1"/>
</dbReference>
<gene>
    <name evidence="3" type="ORF">GCM10009733_103080</name>
</gene>
<dbReference type="Gene3D" id="3.30.9.10">
    <property type="entry name" value="D-Amino Acid Oxidase, subunit A, domain 2"/>
    <property type="match status" value="1"/>
</dbReference>
<proteinExistence type="predicted"/>
<dbReference type="SUPFAM" id="SSF51905">
    <property type="entry name" value="FAD/NAD(P)-binding domain"/>
    <property type="match status" value="1"/>
</dbReference>
<comment type="caution">
    <text evidence="3">The sequence shown here is derived from an EMBL/GenBank/DDBJ whole genome shotgun (WGS) entry which is preliminary data.</text>
</comment>
<dbReference type="EMBL" id="BAAAMU010000170">
    <property type="protein sequence ID" value="GAA1690227.1"/>
    <property type="molecule type" value="Genomic_DNA"/>
</dbReference>
<evidence type="ECO:0000313" key="3">
    <source>
        <dbReference type="EMBL" id="GAA1690227.1"/>
    </source>
</evidence>
<dbReference type="PROSITE" id="PS51257">
    <property type="entry name" value="PROKAR_LIPOPROTEIN"/>
    <property type="match status" value="1"/>
</dbReference>
<keyword evidence="4" id="KW-1185">Reference proteome</keyword>
<evidence type="ECO:0000313" key="4">
    <source>
        <dbReference type="Proteomes" id="UP001500064"/>
    </source>
</evidence>
<dbReference type="Pfam" id="PF01266">
    <property type="entry name" value="DAO"/>
    <property type="match status" value="1"/>
</dbReference>
<organism evidence="3 4">
    <name type="scientific">Nonomuraea maheshkhaliensis</name>
    <dbReference type="NCBI Taxonomy" id="419590"/>
    <lineage>
        <taxon>Bacteria</taxon>
        <taxon>Bacillati</taxon>
        <taxon>Actinomycetota</taxon>
        <taxon>Actinomycetes</taxon>
        <taxon>Streptosporangiales</taxon>
        <taxon>Streptosporangiaceae</taxon>
        <taxon>Nonomuraea</taxon>
    </lineage>
</organism>
<feature type="domain" description="FAD dependent oxidoreductase" evidence="2">
    <location>
        <begin position="6"/>
        <end position="336"/>
    </location>
</feature>
<evidence type="ECO:0000256" key="1">
    <source>
        <dbReference type="ARBA" id="ARBA00023002"/>
    </source>
</evidence>
<dbReference type="Gene3D" id="3.50.50.60">
    <property type="entry name" value="FAD/NAD(P)-binding domain"/>
    <property type="match status" value="1"/>
</dbReference>
<evidence type="ECO:0000259" key="2">
    <source>
        <dbReference type="Pfam" id="PF01266"/>
    </source>
</evidence>
<reference evidence="4" key="1">
    <citation type="journal article" date="2019" name="Int. J. Syst. Evol. Microbiol.">
        <title>The Global Catalogue of Microorganisms (GCM) 10K type strain sequencing project: providing services to taxonomists for standard genome sequencing and annotation.</title>
        <authorList>
            <consortium name="The Broad Institute Genomics Platform"/>
            <consortium name="The Broad Institute Genome Sequencing Center for Infectious Disease"/>
            <person name="Wu L."/>
            <person name="Ma J."/>
        </authorList>
    </citation>
    <scope>NUCLEOTIDE SEQUENCE [LARGE SCALE GENOMIC DNA]</scope>
    <source>
        <strain evidence="4">JCM 13929</strain>
    </source>
</reference>
<keyword evidence="1" id="KW-0560">Oxidoreductase</keyword>
<dbReference type="InterPro" id="IPR036188">
    <property type="entry name" value="FAD/NAD-bd_sf"/>
</dbReference>
<protein>
    <submittedName>
        <fullName evidence="3">FAD-binding oxidoreductase</fullName>
    </submittedName>
</protein>
<dbReference type="Proteomes" id="UP001500064">
    <property type="component" value="Unassembled WGS sequence"/>
</dbReference>
<sequence>MRTAEVVIIGGGCVGTSVAYHLAASGCTDVVLLEADALGSGSTGKAAGGIRLQHADELNSLLVRRSLAEFLRFEELTGVPIGFKQVGYLFVLSSTADLDAFRRAVRVQQGLGIPSEMVDVAAVREFVPQLATDDLVGATFCPSEGYATPEAVVQGYATAARRLGVRVETGRAVTSIRAEDGRVTGVDTADGPIAALTVICAAGVHSAGLARGIGIELPVRGEARAMHYTGRDGGVPGSAPLTVDFASGFYFHREGPGMVFGGRQRELEDLGEPATRRLPVLAGLPIESSWWGYYDMSPDHNAMIGSGPVDGFHYATGFSGHGFQQSPAVGEHLAQRVLGLPVSLDLSPFSAGRFGAGAVRPEKFVI</sequence>
<name>A0ABP4TNC9_9ACTN</name>